<dbReference type="InterPro" id="IPR000210">
    <property type="entry name" value="BTB/POZ_dom"/>
</dbReference>
<proteinExistence type="predicted"/>
<evidence type="ECO:0000256" key="2">
    <source>
        <dbReference type="ARBA" id="ARBA00022737"/>
    </source>
</evidence>
<sequence>MTGKKRESLVVKATDNGIKINNKNVGGLVLDGFYNLWKDKLLCDVKLTCHNEVIYAHRSMLLIYSDYFKAMFTIGLSESSQSMPQIQLDETSPEALKSLLLYMYTGSLSVTNDTVQDLIVLTDLLQMRDVKEQCFQYMEKSLDVTNCLGMWNFAETYGSTTLLVKAISLVKRRFPVIVQTEEFLNISSSRLEKILKFEDLSLGNNGEDDVFKGVVRWLEHNVTERINCFKDMLKLVKLIHVSSPVINELKQMMFMQENLEIMTSINFQRSTDTDCPPRHPIQCIYVVGGYLQSRTGPMCPRLKTVERYDFKDNVWKNSQTLPVLASGVQVFNIHGKLFTTSFEMSHGDSLMPDVSSTPGFYEYDNIQNIWKDANDCFAPSAAKVIHDCLQKSGSLAVCPRTNKIYILSDTDLYCIDSSVNDGEVSFSEAEQLPSLQELETYSNHSTVIHKDNLFVLGGDRRISASEIFPVASVFMFDCSENKWITKTSMQEPRARFSAVLMDDYIYAVGGFNSRRLRSVERYDPVTDTWRYIESMNKERSHFKCVVHLNKIYAMGGKSYSRYEGGARKVLSSCEVYDPETDMWTYIAPMNQARCLFGAELF</sequence>
<dbReference type="SMART" id="SM00875">
    <property type="entry name" value="BACK"/>
    <property type="match status" value="1"/>
</dbReference>
<dbReference type="Gene3D" id="3.30.710.10">
    <property type="entry name" value="Potassium Channel Kv1.1, Chain A"/>
    <property type="match status" value="1"/>
</dbReference>
<accession>A0A6J8BZV6</accession>
<dbReference type="OrthoDB" id="6482909at2759"/>
<reference evidence="4 5" key="1">
    <citation type="submission" date="2020-06" db="EMBL/GenBank/DDBJ databases">
        <authorList>
            <person name="Li R."/>
            <person name="Bekaert M."/>
        </authorList>
    </citation>
    <scope>NUCLEOTIDE SEQUENCE [LARGE SCALE GENOMIC DNA]</scope>
    <source>
        <strain evidence="5">wild</strain>
    </source>
</reference>
<dbReference type="InterPro" id="IPR006652">
    <property type="entry name" value="Kelch_1"/>
</dbReference>
<dbReference type="InterPro" id="IPR015915">
    <property type="entry name" value="Kelch-typ_b-propeller"/>
</dbReference>
<evidence type="ECO:0000259" key="3">
    <source>
        <dbReference type="PROSITE" id="PS50097"/>
    </source>
</evidence>
<dbReference type="Proteomes" id="UP000507470">
    <property type="component" value="Unassembled WGS sequence"/>
</dbReference>
<dbReference type="InterPro" id="IPR011333">
    <property type="entry name" value="SKP1/BTB/POZ_sf"/>
</dbReference>
<dbReference type="InterPro" id="IPR017096">
    <property type="entry name" value="BTB-kelch_protein"/>
</dbReference>
<organism evidence="4 5">
    <name type="scientific">Mytilus coruscus</name>
    <name type="common">Sea mussel</name>
    <dbReference type="NCBI Taxonomy" id="42192"/>
    <lineage>
        <taxon>Eukaryota</taxon>
        <taxon>Metazoa</taxon>
        <taxon>Spiralia</taxon>
        <taxon>Lophotrochozoa</taxon>
        <taxon>Mollusca</taxon>
        <taxon>Bivalvia</taxon>
        <taxon>Autobranchia</taxon>
        <taxon>Pteriomorphia</taxon>
        <taxon>Mytilida</taxon>
        <taxon>Mytiloidea</taxon>
        <taxon>Mytilidae</taxon>
        <taxon>Mytilinae</taxon>
        <taxon>Mytilus</taxon>
    </lineage>
</organism>
<dbReference type="SUPFAM" id="SSF54695">
    <property type="entry name" value="POZ domain"/>
    <property type="match status" value="1"/>
</dbReference>
<dbReference type="InterPro" id="IPR011705">
    <property type="entry name" value="BACK"/>
</dbReference>
<keyword evidence="1" id="KW-0880">Kelch repeat</keyword>
<dbReference type="EMBL" id="CACVKT020004298">
    <property type="protein sequence ID" value="CAC5388936.1"/>
    <property type="molecule type" value="Genomic_DNA"/>
</dbReference>
<dbReference type="SMART" id="SM00225">
    <property type="entry name" value="BTB"/>
    <property type="match status" value="1"/>
</dbReference>
<dbReference type="SUPFAM" id="SSF117281">
    <property type="entry name" value="Kelch motif"/>
    <property type="match status" value="1"/>
</dbReference>
<dbReference type="Gene3D" id="1.25.40.420">
    <property type="match status" value="1"/>
</dbReference>
<dbReference type="AlphaFoldDB" id="A0A6J8BZV6"/>
<dbReference type="PIRSF" id="PIRSF037037">
    <property type="entry name" value="Kelch-like_protein_gigaxonin"/>
    <property type="match status" value="1"/>
</dbReference>
<dbReference type="PANTHER" id="PTHR45632:SF3">
    <property type="entry name" value="KELCH-LIKE PROTEIN 32"/>
    <property type="match status" value="1"/>
</dbReference>
<dbReference type="Pfam" id="PF01344">
    <property type="entry name" value="Kelch_1"/>
    <property type="match status" value="4"/>
</dbReference>
<dbReference type="PROSITE" id="PS50097">
    <property type="entry name" value="BTB"/>
    <property type="match status" value="1"/>
</dbReference>
<dbReference type="InterPro" id="IPR011043">
    <property type="entry name" value="Gal_Oxase/kelch_b-propeller"/>
</dbReference>
<keyword evidence="2" id="KW-0677">Repeat</keyword>
<dbReference type="PANTHER" id="PTHR45632">
    <property type="entry name" value="LD33804P"/>
    <property type="match status" value="1"/>
</dbReference>
<dbReference type="Pfam" id="PF00651">
    <property type="entry name" value="BTB"/>
    <property type="match status" value="1"/>
</dbReference>
<dbReference type="Pfam" id="PF07707">
    <property type="entry name" value="BACK"/>
    <property type="match status" value="1"/>
</dbReference>
<evidence type="ECO:0000313" key="5">
    <source>
        <dbReference type="Proteomes" id="UP000507470"/>
    </source>
</evidence>
<name>A0A6J8BZV6_MYTCO</name>
<evidence type="ECO:0000313" key="4">
    <source>
        <dbReference type="EMBL" id="CAC5388936.1"/>
    </source>
</evidence>
<gene>
    <name evidence="4" type="ORF">MCOR_24162</name>
</gene>
<keyword evidence="5" id="KW-1185">Reference proteome</keyword>
<evidence type="ECO:0000256" key="1">
    <source>
        <dbReference type="ARBA" id="ARBA00022441"/>
    </source>
</evidence>
<protein>
    <recommendedName>
        <fullName evidence="3">BTB domain-containing protein</fullName>
    </recommendedName>
</protein>
<dbReference type="SUPFAM" id="SSF50965">
    <property type="entry name" value="Galactose oxidase, central domain"/>
    <property type="match status" value="1"/>
</dbReference>
<dbReference type="Gene3D" id="2.120.10.80">
    <property type="entry name" value="Kelch-type beta propeller"/>
    <property type="match status" value="2"/>
</dbReference>
<dbReference type="SMART" id="SM00612">
    <property type="entry name" value="Kelch"/>
    <property type="match status" value="4"/>
</dbReference>
<feature type="domain" description="BTB" evidence="3">
    <location>
        <begin position="43"/>
        <end position="112"/>
    </location>
</feature>